<organism evidence="2 3">
    <name type="scientific">Planosporangium flavigriseum</name>
    <dbReference type="NCBI Taxonomy" id="373681"/>
    <lineage>
        <taxon>Bacteria</taxon>
        <taxon>Bacillati</taxon>
        <taxon>Actinomycetota</taxon>
        <taxon>Actinomycetes</taxon>
        <taxon>Micromonosporales</taxon>
        <taxon>Micromonosporaceae</taxon>
        <taxon>Planosporangium</taxon>
    </lineage>
</organism>
<reference evidence="2" key="1">
    <citation type="submission" date="2021-01" db="EMBL/GenBank/DDBJ databases">
        <title>Whole genome shotgun sequence of Planosporangium flavigriseum NBRC 105377.</title>
        <authorList>
            <person name="Komaki H."/>
            <person name="Tamura T."/>
        </authorList>
    </citation>
    <scope>NUCLEOTIDE SEQUENCE</scope>
    <source>
        <strain evidence="2">NBRC 105377</strain>
    </source>
</reference>
<dbReference type="RefSeq" id="WP_168077396.1">
    <property type="nucleotide sequence ID" value="NZ_BAAAQJ010000007.1"/>
</dbReference>
<sequence length="155" mass="17451">MLADIKGLSKHFTEESLRAHLLERSTRTDDGCLVVRGYGSRRGCHQKVAGRAWAHIAAYVVFVGGYDPGLDVEHTCGVRDCIAPAHLRQVTRAETGRNRAQRSHCRNGHARELDEATGRYRRACRQCNRDAQRCWRQREADEVARARATAGWLPG</sequence>
<proteinExistence type="predicted"/>
<dbReference type="AlphaFoldDB" id="A0A8J3M152"/>
<name>A0A8J3M152_9ACTN</name>
<accession>A0A8J3M152</accession>
<evidence type="ECO:0000259" key="1">
    <source>
        <dbReference type="Pfam" id="PF13392"/>
    </source>
</evidence>
<protein>
    <recommendedName>
        <fullName evidence="1">HNH nuclease domain-containing protein</fullName>
    </recommendedName>
</protein>
<comment type="caution">
    <text evidence="2">The sequence shown here is derived from an EMBL/GenBank/DDBJ whole genome shotgun (WGS) entry which is preliminary data.</text>
</comment>
<dbReference type="Proteomes" id="UP000653674">
    <property type="component" value="Unassembled WGS sequence"/>
</dbReference>
<dbReference type="SUPFAM" id="SSF54060">
    <property type="entry name" value="His-Me finger endonucleases"/>
    <property type="match status" value="1"/>
</dbReference>
<evidence type="ECO:0000313" key="2">
    <source>
        <dbReference type="EMBL" id="GIG74805.1"/>
    </source>
</evidence>
<feature type="domain" description="HNH nuclease" evidence="1">
    <location>
        <begin position="53"/>
        <end position="96"/>
    </location>
</feature>
<dbReference type="InterPro" id="IPR044925">
    <property type="entry name" value="His-Me_finger_sf"/>
</dbReference>
<gene>
    <name evidence="2" type="ORF">Pfl04_32090</name>
</gene>
<keyword evidence="3" id="KW-1185">Reference proteome</keyword>
<dbReference type="InterPro" id="IPR003615">
    <property type="entry name" value="HNH_nuc"/>
</dbReference>
<evidence type="ECO:0000313" key="3">
    <source>
        <dbReference type="Proteomes" id="UP000653674"/>
    </source>
</evidence>
<dbReference type="Pfam" id="PF13392">
    <property type="entry name" value="HNH_3"/>
    <property type="match status" value="1"/>
</dbReference>
<dbReference type="EMBL" id="BONU01000022">
    <property type="protein sequence ID" value="GIG74805.1"/>
    <property type="molecule type" value="Genomic_DNA"/>
</dbReference>